<dbReference type="GO" id="GO:0008237">
    <property type="term" value="F:metallopeptidase activity"/>
    <property type="evidence" value="ECO:0007669"/>
    <property type="project" value="UniProtKB-KW"/>
</dbReference>
<keyword evidence="1" id="KW-0378">Hydrolase</keyword>
<feature type="domain" description="RadC-like JAB" evidence="2">
    <location>
        <begin position="19"/>
        <end position="133"/>
    </location>
</feature>
<dbReference type="EMBL" id="CP035807">
    <property type="protein sequence ID" value="QEN03339.1"/>
    <property type="molecule type" value="Genomic_DNA"/>
</dbReference>
<gene>
    <name evidence="3" type="ORF">EW093_00995</name>
</gene>
<sequence length="148" mass="17203">MKYQIVIDRKSDEDLRIGHPREVFDVVKEFIDEKKNTLFVLLLDGASYLQKIHIMDVKELDPELPHIIFNLALLSKSSSIVTIHNRKSKISKPSIENIKIVEDLVMKWKFLKIEVLDHLLVSGTGYFSYAENNLSTLSKDDVWPYKMV</sequence>
<reference evidence="3 4" key="2">
    <citation type="submission" date="2019-09" db="EMBL/GenBank/DDBJ databases">
        <title>Complete Genome Sequence and Methylome Analysis of free living Spirochaetas.</title>
        <authorList>
            <person name="Leshcheva N."/>
            <person name="Mikheeva N."/>
        </authorList>
    </citation>
    <scope>NUCLEOTIDE SEQUENCE [LARGE SCALE GENOMIC DNA]</scope>
    <source>
        <strain evidence="3 4">P</strain>
    </source>
</reference>
<accession>A0A5C1Q8W4</accession>
<dbReference type="OrthoDB" id="9804482at2"/>
<protein>
    <recommendedName>
        <fullName evidence="2">RadC-like JAB domain-containing protein</fullName>
    </recommendedName>
</protein>
<keyword evidence="1" id="KW-0482">Metalloprotease</keyword>
<dbReference type="Gene3D" id="3.40.140.10">
    <property type="entry name" value="Cytidine Deaminase, domain 2"/>
    <property type="match status" value="1"/>
</dbReference>
<evidence type="ECO:0000313" key="3">
    <source>
        <dbReference type="EMBL" id="QEN03339.1"/>
    </source>
</evidence>
<dbReference type="AlphaFoldDB" id="A0A5C1Q8W4"/>
<keyword evidence="1" id="KW-0645">Protease</keyword>
<name>A0A5C1Q8W4_9SPIO</name>
<keyword evidence="4" id="KW-1185">Reference proteome</keyword>
<dbReference type="Proteomes" id="UP000323824">
    <property type="component" value="Chromosome"/>
</dbReference>
<dbReference type="InterPro" id="IPR001405">
    <property type="entry name" value="UPF0758"/>
</dbReference>
<organism evidence="3 4">
    <name type="scientific">Thiospirochaeta perfilievii</name>
    <dbReference type="NCBI Taxonomy" id="252967"/>
    <lineage>
        <taxon>Bacteria</taxon>
        <taxon>Pseudomonadati</taxon>
        <taxon>Spirochaetota</taxon>
        <taxon>Spirochaetia</taxon>
        <taxon>Spirochaetales</taxon>
        <taxon>Spirochaetaceae</taxon>
        <taxon>Thiospirochaeta</taxon>
    </lineage>
</organism>
<reference evidence="3 4" key="1">
    <citation type="submission" date="2019-02" db="EMBL/GenBank/DDBJ databases">
        <authorList>
            <person name="Fomenkov A."/>
            <person name="Dubinina G."/>
            <person name="Grabovich M."/>
            <person name="Vincze T."/>
            <person name="Roberts R.J."/>
        </authorList>
    </citation>
    <scope>NUCLEOTIDE SEQUENCE [LARGE SCALE GENOMIC DNA]</scope>
    <source>
        <strain evidence="3 4">P</strain>
    </source>
</reference>
<dbReference type="KEGG" id="sper:EW093_00995"/>
<proteinExistence type="predicted"/>
<evidence type="ECO:0000256" key="1">
    <source>
        <dbReference type="ARBA" id="ARBA00023049"/>
    </source>
</evidence>
<dbReference type="Pfam" id="PF04002">
    <property type="entry name" value="RadC"/>
    <property type="match status" value="1"/>
</dbReference>
<evidence type="ECO:0000313" key="4">
    <source>
        <dbReference type="Proteomes" id="UP000323824"/>
    </source>
</evidence>
<evidence type="ECO:0000259" key="2">
    <source>
        <dbReference type="Pfam" id="PF04002"/>
    </source>
</evidence>
<dbReference type="PANTHER" id="PTHR30471:SF3">
    <property type="entry name" value="UPF0758 PROTEIN YEES-RELATED"/>
    <property type="match status" value="1"/>
</dbReference>
<dbReference type="RefSeq" id="WP_149566599.1">
    <property type="nucleotide sequence ID" value="NZ_CP035807.1"/>
</dbReference>
<dbReference type="InterPro" id="IPR025657">
    <property type="entry name" value="RadC_JAB"/>
</dbReference>
<dbReference type="PANTHER" id="PTHR30471">
    <property type="entry name" value="DNA REPAIR PROTEIN RADC"/>
    <property type="match status" value="1"/>
</dbReference>